<comment type="caution">
    <text evidence="2">The sequence shown here is derived from an EMBL/GenBank/DDBJ whole genome shotgun (WGS) entry which is preliminary data.</text>
</comment>
<accession>X0VFF9</accession>
<dbReference type="PANTHER" id="PTHR43135:SF3">
    <property type="entry name" value="ALPHA-D-RIBOSE 1-METHYLPHOSPHONATE 5-TRIPHOSPHATE DIPHOSPHATASE"/>
    <property type="match status" value="1"/>
</dbReference>
<dbReference type="InterPro" id="IPR006680">
    <property type="entry name" value="Amidohydro-rel"/>
</dbReference>
<evidence type="ECO:0000313" key="2">
    <source>
        <dbReference type="EMBL" id="GAG11218.1"/>
    </source>
</evidence>
<sequence>MKLPNDENSLVLKGGRLIDGKGGTPTDNSALIIRGDRIEAVGKVDEVSIPPEAQVVEISGMTVMPGLIDAHCHILGIKSMHLLASVLEPHELRGMRAVMDAWRIIDSGFTTVRDCGNPNALHLKKAIEEGSIIGPRIMSCGAIITQTGGHGD</sequence>
<dbReference type="Gene3D" id="2.30.40.10">
    <property type="entry name" value="Urease, subunit C, domain 1"/>
    <property type="match status" value="1"/>
</dbReference>
<evidence type="ECO:0000259" key="1">
    <source>
        <dbReference type="Pfam" id="PF01979"/>
    </source>
</evidence>
<dbReference type="InterPro" id="IPR051781">
    <property type="entry name" value="Metallo-dep_Hydrolase"/>
</dbReference>
<organism evidence="2">
    <name type="scientific">marine sediment metagenome</name>
    <dbReference type="NCBI Taxonomy" id="412755"/>
    <lineage>
        <taxon>unclassified sequences</taxon>
        <taxon>metagenomes</taxon>
        <taxon>ecological metagenomes</taxon>
    </lineage>
</organism>
<feature type="non-terminal residue" evidence="2">
    <location>
        <position position="152"/>
    </location>
</feature>
<dbReference type="GO" id="GO:0016810">
    <property type="term" value="F:hydrolase activity, acting on carbon-nitrogen (but not peptide) bonds"/>
    <property type="evidence" value="ECO:0007669"/>
    <property type="project" value="InterPro"/>
</dbReference>
<dbReference type="AlphaFoldDB" id="X0VFF9"/>
<name>X0VFF9_9ZZZZ</name>
<dbReference type="InterPro" id="IPR011059">
    <property type="entry name" value="Metal-dep_hydrolase_composite"/>
</dbReference>
<dbReference type="EMBL" id="BARS01020773">
    <property type="protein sequence ID" value="GAG11218.1"/>
    <property type="molecule type" value="Genomic_DNA"/>
</dbReference>
<protein>
    <recommendedName>
        <fullName evidence="1">Amidohydrolase-related domain-containing protein</fullName>
    </recommendedName>
</protein>
<reference evidence="2" key="1">
    <citation type="journal article" date="2014" name="Front. Microbiol.">
        <title>High frequency of phylogenetically diverse reductive dehalogenase-homologous genes in deep subseafloor sedimentary metagenomes.</title>
        <authorList>
            <person name="Kawai M."/>
            <person name="Futagami T."/>
            <person name="Toyoda A."/>
            <person name="Takaki Y."/>
            <person name="Nishi S."/>
            <person name="Hori S."/>
            <person name="Arai W."/>
            <person name="Tsubouchi T."/>
            <person name="Morono Y."/>
            <person name="Uchiyama I."/>
            <person name="Ito T."/>
            <person name="Fujiyama A."/>
            <person name="Inagaki F."/>
            <person name="Takami H."/>
        </authorList>
    </citation>
    <scope>NUCLEOTIDE SEQUENCE</scope>
    <source>
        <strain evidence="2">Expedition CK06-06</strain>
    </source>
</reference>
<dbReference type="SUPFAM" id="SSF51338">
    <property type="entry name" value="Composite domain of metallo-dependent hydrolases"/>
    <property type="match status" value="1"/>
</dbReference>
<dbReference type="PANTHER" id="PTHR43135">
    <property type="entry name" value="ALPHA-D-RIBOSE 1-METHYLPHOSPHONATE 5-TRIPHOSPHATE DIPHOSPHATASE"/>
    <property type="match status" value="1"/>
</dbReference>
<gene>
    <name evidence="2" type="ORF">S01H1_33455</name>
</gene>
<feature type="domain" description="Amidohydrolase-related" evidence="1">
    <location>
        <begin position="62"/>
        <end position="147"/>
    </location>
</feature>
<dbReference type="Pfam" id="PF01979">
    <property type="entry name" value="Amidohydro_1"/>
    <property type="match status" value="1"/>
</dbReference>
<dbReference type="InterPro" id="IPR032466">
    <property type="entry name" value="Metal_Hydrolase"/>
</dbReference>
<proteinExistence type="predicted"/>
<dbReference type="Gene3D" id="3.20.20.140">
    <property type="entry name" value="Metal-dependent hydrolases"/>
    <property type="match status" value="1"/>
</dbReference>
<dbReference type="SUPFAM" id="SSF51556">
    <property type="entry name" value="Metallo-dependent hydrolases"/>
    <property type="match status" value="1"/>
</dbReference>